<reference evidence="2" key="1">
    <citation type="journal article" date="2023" name="G3 (Bethesda)">
        <title>Genome assembly and association tests identify interacting loci associated with vigor, precocity, and sex in interspecific pistachio rootstocks.</title>
        <authorList>
            <person name="Palmer W."/>
            <person name="Jacygrad E."/>
            <person name="Sagayaradj S."/>
            <person name="Cavanaugh K."/>
            <person name="Han R."/>
            <person name="Bertier L."/>
            <person name="Beede B."/>
            <person name="Kafkas S."/>
            <person name="Golino D."/>
            <person name="Preece J."/>
            <person name="Michelmore R."/>
        </authorList>
    </citation>
    <scope>NUCLEOTIDE SEQUENCE [LARGE SCALE GENOMIC DNA]</scope>
</reference>
<organism evidence="1 2">
    <name type="scientific">Pistacia atlantica</name>
    <dbReference type="NCBI Taxonomy" id="434234"/>
    <lineage>
        <taxon>Eukaryota</taxon>
        <taxon>Viridiplantae</taxon>
        <taxon>Streptophyta</taxon>
        <taxon>Embryophyta</taxon>
        <taxon>Tracheophyta</taxon>
        <taxon>Spermatophyta</taxon>
        <taxon>Magnoliopsida</taxon>
        <taxon>eudicotyledons</taxon>
        <taxon>Gunneridae</taxon>
        <taxon>Pentapetalae</taxon>
        <taxon>rosids</taxon>
        <taxon>malvids</taxon>
        <taxon>Sapindales</taxon>
        <taxon>Anacardiaceae</taxon>
        <taxon>Pistacia</taxon>
    </lineage>
</organism>
<evidence type="ECO:0000313" key="2">
    <source>
        <dbReference type="Proteomes" id="UP001164250"/>
    </source>
</evidence>
<dbReference type="Proteomes" id="UP001164250">
    <property type="component" value="Chromosome 7"/>
</dbReference>
<accession>A0ACC1AZA7</accession>
<gene>
    <name evidence="1" type="ORF">Patl1_26960</name>
</gene>
<keyword evidence="2" id="KW-1185">Reference proteome</keyword>
<sequence length="290" mass="31802">MWPLQDAHHVLDEMPHRDHFSRGSILIAYNQANLPHKTLSSSPLYLPLISCSLTTSCSLASLRPALAWAPLGKANNDAYAVLDSSKFEDSVSWNAMLSAYARSGRKNVALEMFERVPTLLELGKQIHGIVIALGYESNLFISGEAQYGRAEEALAIYDAMVSAGVKPSEVTFVGLIYACSHLGLVSRGCKLFKSMTDDYGISPSLKHYTCFVDLLSLSGNLAEAENVIKAIPFKPDEHTWTILVSACKQRENTQTGIRVANQLLSLKSEDPATYILLSDVYASGAMWSMH</sequence>
<evidence type="ECO:0000313" key="1">
    <source>
        <dbReference type="EMBL" id="KAJ0091979.1"/>
    </source>
</evidence>
<dbReference type="EMBL" id="CM047903">
    <property type="protein sequence ID" value="KAJ0091979.1"/>
    <property type="molecule type" value="Genomic_DNA"/>
</dbReference>
<comment type="caution">
    <text evidence="1">The sequence shown here is derived from an EMBL/GenBank/DDBJ whole genome shotgun (WGS) entry which is preliminary data.</text>
</comment>
<protein>
    <submittedName>
        <fullName evidence="1">Uncharacterized protein</fullName>
    </submittedName>
</protein>
<name>A0ACC1AZA7_9ROSI</name>
<proteinExistence type="predicted"/>